<dbReference type="Proteomes" id="UP000001025">
    <property type="component" value="Chromosome"/>
</dbReference>
<dbReference type="GO" id="GO:0006313">
    <property type="term" value="P:DNA transposition"/>
    <property type="evidence" value="ECO:0007669"/>
    <property type="project" value="InterPro"/>
</dbReference>
<keyword evidence="5" id="KW-1185">Reference proteome</keyword>
<dbReference type="HOGENOM" id="CLU_046404_0_1_0"/>
<dbReference type="OrthoDB" id="291219at2"/>
<dbReference type="EnsemblBacteria" id="CAD73579">
    <property type="protein sequence ID" value="CAD73579"/>
    <property type="gene ID" value="RB4091"/>
</dbReference>
<dbReference type="EMBL" id="BX294137">
    <property type="protein sequence ID" value="CAD72652.1"/>
    <property type="molecule type" value="Genomic_DNA"/>
</dbReference>
<dbReference type="EnsemblBacteria" id="CAD72652">
    <property type="protein sequence ID" value="CAD72652"/>
    <property type="gene ID" value="RB2475"/>
</dbReference>
<dbReference type="eggNOG" id="COG5433">
    <property type="taxonomic scope" value="Bacteria"/>
</dbReference>
<dbReference type="NCBIfam" id="NF033564">
    <property type="entry name" value="transpos_ISAs1"/>
    <property type="match status" value="1"/>
</dbReference>
<dbReference type="PANTHER" id="PTHR30298">
    <property type="entry name" value="H REPEAT-ASSOCIATED PREDICTED TRANSPOSASE"/>
    <property type="match status" value="1"/>
</dbReference>
<feature type="domain" description="H repeat-associated protein N-terminal" evidence="2">
    <location>
        <begin position="23"/>
        <end position="108"/>
    </location>
</feature>
<dbReference type="InterPro" id="IPR002559">
    <property type="entry name" value="Transposase_11"/>
</dbReference>
<dbReference type="KEGG" id="rba:RB2475"/>
<dbReference type="Pfam" id="PF13808">
    <property type="entry name" value="DDE_Tnp_1_assoc"/>
    <property type="match status" value="1"/>
</dbReference>
<gene>
    <name evidence="4" type="primary">ydcC</name>
    <name evidence="3" type="ordered locus">RB2475</name>
    <name evidence="4" type="ordered locus">RB4091</name>
</gene>
<evidence type="ECO:0000259" key="2">
    <source>
        <dbReference type="Pfam" id="PF13808"/>
    </source>
</evidence>
<dbReference type="EMBL" id="BX294139">
    <property type="protein sequence ID" value="CAD73579.1"/>
    <property type="molecule type" value="Genomic_DNA"/>
</dbReference>
<evidence type="ECO:0000313" key="5">
    <source>
        <dbReference type="Proteomes" id="UP000001025"/>
    </source>
</evidence>
<evidence type="ECO:0000259" key="1">
    <source>
        <dbReference type="Pfam" id="PF01609"/>
    </source>
</evidence>
<evidence type="ECO:0000313" key="3">
    <source>
        <dbReference type="EMBL" id="CAD72652.1"/>
    </source>
</evidence>
<dbReference type="Pfam" id="PF01609">
    <property type="entry name" value="DDE_Tnp_1"/>
    <property type="match status" value="1"/>
</dbReference>
<evidence type="ECO:0000313" key="4">
    <source>
        <dbReference type="EMBL" id="CAD73579.1"/>
    </source>
</evidence>
<accession>Q7TTF2</accession>
<dbReference type="AlphaFoldDB" id="Q7TTF2"/>
<proteinExistence type="predicted"/>
<dbReference type="PANTHER" id="PTHR30298:SF0">
    <property type="entry name" value="PROTEIN YBFL-RELATED"/>
    <property type="match status" value="1"/>
</dbReference>
<dbReference type="KEGG" id="rba:RB4091"/>
<dbReference type="InterPro" id="IPR047647">
    <property type="entry name" value="ISAs1_transpos"/>
</dbReference>
<dbReference type="STRING" id="243090.RB2475"/>
<sequence>MNSFDSCPAMETAMLSQIDVFHDCFDQVEDPRVPGRTTHPLNSILFLVVAATIADADGPEEIECFGNERLDWLSRFADFPHGIPSHDTIGRVLSLIKPEQFQQALLDWHTQLCQQYRDAEDKLDRDEEQSLPIHVAIDGKTARGSYTNAEKSNAIHFVSAWASKHGVTLGQTEVDSKTNEITAIDELLDFIDVRGTIITLDAIGAQKSIAEKIHRNGGDYIFAIKDNHPKLANAIREHFELVHEEGLKANGVKSKKTVGKKSGRQEERFYAVCPIPPEMKAMTDLWAGATSIGQAITQTERNGECHVEVRYFLLSRPARVGEFAISVRSHWSVESMHWVLDVVFHDDASRIRTKNATANFTFIRRYVTTLLKQDTTKRSLKQKRKKAGWNTDFLEKLMFSA</sequence>
<feature type="domain" description="Transposase IS4-like" evidence="1">
    <location>
        <begin position="132"/>
        <end position="364"/>
    </location>
</feature>
<name>Q7TTF2_RHOBA</name>
<dbReference type="InterPro" id="IPR032806">
    <property type="entry name" value="YbfD_N"/>
</dbReference>
<dbReference type="PATRIC" id="fig|243090.15.peg.1133"/>
<dbReference type="GO" id="GO:0004803">
    <property type="term" value="F:transposase activity"/>
    <property type="evidence" value="ECO:0007669"/>
    <property type="project" value="InterPro"/>
</dbReference>
<dbReference type="InterPro" id="IPR051698">
    <property type="entry name" value="Transposase_11-like"/>
</dbReference>
<organism evidence="3 5">
    <name type="scientific">Rhodopirellula baltica (strain DSM 10527 / NCIMB 13988 / SH1)</name>
    <dbReference type="NCBI Taxonomy" id="243090"/>
    <lineage>
        <taxon>Bacteria</taxon>
        <taxon>Pseudomonadati</taxon>
        <taxon>Planctomycetota</taxon>
        <taxon>Planctomycetia</taxon>
        <taxon>Pirellulales</taxon>
        <taxon>Pirellulaceae</taxon>
        <taxon>Rhodopirellula</taxon>
    </lineage>
</organism>
<protein>
    <submittedName>
        <fullName evidence="4">H repeat-associated protein ydcC</fullName>
    </submittedName>
    <submittedName>
        <fullName evidence="3">H repeat-associated protein-putative transposase</fullName>
    </submittedName>
</protein>
<dbReference type="GO" id="GO:0003677">
    <property type="term" value="F:DNA binding"/>
    <property type="evidence" value="ECO:0007669"/>
    <property type="project" value="InterPro"/>
</dbReference>
<dbReference type="FunCoup" id="Q7TTF2">
    <property type="interactions" value="101"/>
</dbReference>
<reference evidence="3 5" key="1">
    <citation type="journal article" date="2003" name="Proc. Natl. Acad. Sci. U.S.A.">
        <title>Complete genome sequence of the marine planctomycete Pirellula sp. strain 1.</title>
        <authorList>
            <person name="Gloeckner F.O."/>
            <person name="Kube M."/>
            <person name="Bauer M."/>
            <person name="Teeling H."/>
            <person name="Lombardot T."/>
            <person name="Ludwig W."/>
            <person name="Gade D."/>
            <person name="Beck A."/>
            <person name="Borzym K."/>
            <person name="Heitmann K."/>
            <person name="Rabus R."/>
            <person name="Schlesner H."/>
            <person name="Amann R."/>
            <person name="Reinhardt R."/>
        </authorList>
    </citation>
    <scope>NUCLEOTIDE SEQUENCE [LARGE SCALE GENOMIC DNA]</scope>
    <source>
        <strain evidence="3">1</strain>
        <strain evidence="5">DSM 10527 / NCIMB 13988 / SH1</strain>
    </source>
</reference>